<organism evidence="3 4">
    <name type="scientific">Cyanidium caldarium</name>
    <name type="common">Red alga</name>
    <dbReference type="NCBI Taxonomy" id="2771"/>
    <lineage>
        <taxon>Eukaryota</taxon>
        <taxon>Rhodophyta</taxon>
        <taxon>Bangiophyceae</taxon>
        <taxon>Cyanidiales</taxon>
        <taxon>Cyanidiaceae</taxon>
        <taxon>Cyanidium</taxon>
    </lineage>
</organism>
<evidence type="ECO:0000256" key="2">
    <source>
        <dbReference type="SAM" id="MobiDB-lite"/>
    </source>
</evidence>
<dbReference type="AlphaFoldDB" id="A0AAV9IPZ4"/>
<dbReference type="Proteomes" id="UP001301350">
    <property type="component" value="Unassembled WGS sequence"/>
</dbReference>
<sequence length="392" mass="45072">MAYQRHARVLLNAWLSIRRYSNRSTGSGRASEGRGRTATEPAAPRVTTSADGGTTVVRSSLLRQIDESTRLRRIANEAEELRRRQEATEQAPAPVSPAAWTDETAENGGVSARRFRALNMFNADLDETDMADLEQVDRAERTDRRQRRFRRRAADEPERDRDGRRRREAISGVPRGKSMVRSGEFDDEAGQESWRRLQVQRPMRRRLREDLLARMETAGATAGNDLEILRQLTPPSRRIWRLLRDEAFRAEQVSQANVLLTQRGPAAVRAVTERAQAMQAELQRDMERKQRHRRNKELQLKNRHLPPRTYRADTVPMEDAWLAHAVQQVRAVLRDARSEMPSAPETSWLDAVAHDLVPQARNVQEVVYMLQVLRKAIKQVSRWVEIVSETKA</sequence>
<dbReference type="EMBL" id="JANCYW010000001">
    <property type="protein sequence ID" value="KAK4534083.1"/>
    <property type="molecule type" value="Genomic_DNA"/>
</dbReference>
<accession>A0AAV9IPZ4</accession>
<keyword evidence="1" id="KW-0175">Coiled coil</keyword>
<reference evidence="3 4" key="1">
    <citation type="submission" date="2022-07" db="EMBL/GenBank/DDBJ databases">
        <title>Genome-wide signatures of adaptation to extreme environments.</title>
        <authorList>
            <person name="Cho C.H."/>
            <person name="Yoon H.S."/>
        </authorList>
    </citation>
    <scope>NUCLEOTIDE SEQUENCE [LARGE SCALE GENOMIC DNA]</scope>
    <source>
        <strain evidence="3 4">DBV 063 E5</strain>
    </source>
</reference>
<keyword evidence="4" id="KW-1185">Reference proteome</keyword>
<feature type="region of interest" description="Disordered" evidence="2">
    <location>
        <begin position="81"/>
        <end position="107"/>
    </location>
</feature>
<feature type="compositionally biased region" description="Basic and acidic residues" evidence="2">
    <location>
        <begin position="152"/>
        <end position="169"/>
    </location>
</feature>
<feature type="coiled-coil region" evidence="1">
    <location>
        <begin position="268"/>
        <end position="299"/>
    </location>
</feature>
<feature type="region of interest" description="Disordered" evidence="2">
    <location>
        <begin position="136"/>
        <end position="193"/>
    </location>
</feature>
<protein>
    <submittedName>
        <fullName evidence="3">Uncharacterized protein</fullName>
    </submittedName>
</protein>
<evidence type="ECO:0000313" key="4">
    <source>
        <dbReference type="Proteomes" id="UP001301350"/>
    </source>
</evidence>
<comment type="caution">
    <text evidence="3">The sequence shown here is derived from an EMBL/GenBank/DDBJ whole genome shotgun (WGS) entry which is preliminary data.</text>
</comment>
<gene>
    <name evidence="3" type="ORF">CDCA_CDCA01G0108</name>
</gene>
<name>A0AAV9IPZ4_CYACA</name>
<evidence type="ECO:0000313" key="3">
    <source>
        <dbReference type="EMBL" id="KAK4534083.1"/>
    </source>
</evidence>
<proteinExistence type="predicted"/>
<feature type="region of interest" description="Disordered" evidence="2">
    <location>
        <begin position="22"/>
        <end position="53"/>
    </location>
</feature>
<evidence type="ECO:0000256" key="1">
    <source>
        <dbReference type="SAM" id="Coils"/>
    </source>
</evidence>